<dbReference type="Proteomes" id="UP000318717">
    <property type="component" value="Unassembled WGS sequence"/>
</dbReference>
<proteinExistence type="predicted"/>
<reference evidence="2 3" key="1">
    <citation type="submission" date="2019-06" db="EMBL/GenBank/DDBJ databases">
        <title>Whole genome shotgun sequence of Vibrio inusitatus NBRC 102082.</title>
        <authorList>
            <person name="Hosoyama A."/>
            <person name="Uohara A."/>
            <person name="Ohji S."/>
            <person name="Ichikawa N."/>
        </authorList>
    </citation>
    <scope>NUCLEOTIDE SEQUENCE [LARGE SCALE GENOMIC DNA]</scope>
    <source>
        <strain evidence="2 3">NBRC 102082</strain>
    </source>
</reference>
<evidence type="ECO:0000313" key="3">
    <source>
        <dbReference type="Proteomes" id="UP000318717"/>
    </source>
</evidence>
<comment type="caution">
    <text evidence="2">The sequence shown here is derived from an EMBL/GenBank/DDBJ whole genome shotgun (WGS) entry which is preliminary data.</text>
</comment>
<evidence type="ECO:0000313" key="2">
    <source>
        <dbReference type="EMBL" id="GEA50777.1"/>
    </source>
</evidence>
<keyword evidence="3" id="KW-1185">Reference proteome</keyword>
<name>A0A4Y3HUP4_9VIBR</name>
<keyword evidence="1" id="KW-0732">Signal</keyword>
<gene>
    <name evidence="2" type="ORF">VIN01S_15810</name>
</gene>
<dbReference type="SUPFAM" id="SSF56925">
    <property type="entry name" value="OMPA-like"/>
    <property type="match status" value="1"/>
</dbReference>
<evidence type="ECO:0000256" key="1">
    <source>
        <dbReference type="SAM" id="SignalP"/>
    </source>
</evidence>
<organism evidence="2 3">
    <name type="scientific">Vibrio inusitatus NBRC 102082</name>
    <dbReference type="NCBI Taxonomy" id="1219070"/>
    <lineage>
        <taxon>Bacteria</taxon>
        <taxon>Pseudomonadati</taxon>
        <taxon>Pseudomonadota</taxon>
        <taxon>Gammaproteobacteria</taxon>
        <taxon>Vibrionales</taxon>
        <taxon>Vibrionaceae</taxon>
        <taxon>Vibrio</taxon>
    </lineage>
</organism>
<feature type="chain" id="PRO_5021478826" description="Outer membrane beta-barrel domain protein" evidence="1">
    <location>
        <begin position="26"/>
        <end position="324"/>
    </location>
</feature>
<dbReference type="Pfam" id="PF11383">
    <property type="entry name" value="DUF3187"/>
    <property type="match status" value="1"/>
</dbReference>
<dbReference type="InterPro" id="IPR021523">
    <property type="entry name" value="DUF3187"/>
</dbReference>
<dbReference type="EMBL" id="BJLF01000006">
    <property type="protein sequence ID" value="GEA50777.1"/>
    <property type="molecule type" value="Genomic_DNA"/>
</dbReference>
<accession>A0A4Y3HUP4</accession>
<evidence type="ECO:0008006" key="4">
    <source>
        <dbReference type="Google" id="ProtNLM"/>
    </source>
</evidence>
<dbReference type="InterPro" id="IPR011250">
    <property type="entry name" value="OMP/PagP_B-barrel"/>
</dbReference>
<dbReference type="AlphaFoldDB" id="A0A4Y3HUP4"/>
<sequence>MNMLSLTSSLILASFTLVASAKASADLDKYGPLRAYAQSPVQSTVLTPILRSASAYDGVKEVYGSFTAASVWADTEDYTLDYYHNQVELGGKWQIADRWLMDLTYRWSFSADNHLDGLTKAFHDATGLEQNGREEVSRNRNYQMMEEYNVAETDFEGETLANAVSAYLGYQLYQQGNHAASVGGTLYYNNVGSGPFEGNTFEQALQLNYSYHNKSHAIYTMAGVTFHSGSDDLVGLPSKEVIFSGAAGYRYALNEQHHLYAEYRYLGGRIDDSSDLSDASHESVLGYRFIMKSSAIEFYATENMFNMDNSTDIAFTLGYRHQFN</sequence>
<feature type="signal peptide" evidence="1">
    <location>
        <begin position="1"/>
        <end position="25"/>
    </location>
</feature>
<protein>
    <recommendedName>
        <fullName evidence="4">Outer membrane beta-barrel domain protein</fullName>
    </recommendedName>
</protein>